<dbReference type="EMBL" id="UGNV01000001">
    <property type="protein sequence ID" value="STX29816.1"/>
    <property type="molecule type" value="Genomic_DNA"/>
</dbReference>
<evidence type="ECO:0000313" key="2">
    <source>
        <dbReference type="Proteomes" id="UP000254968"/>
    </source>
</evidence>
<protein>
    <submittedName>
        <fullName evidence="1">Uncharacterized protein</fullName>
    </submittedName>
</protein>
<gene>
    <name evidence="1" type="ORF">NCTC13315_02371</name>
</gene>
<dbReference type="AlphaFoldDB" id="A0A378I538"/>
<dbReference type="RefSeq" id="WP_115303482.1">
    <property type="nucleotide sequence ID" value="NZ_CAAAHO010000002.1"/>
</dbReference>
<proteinExistence type="predicted"/>
<name>A0A378I538_9GAMM</name>
<dbReference type="InterPro" id="IPR049640">
    <property type="entry name" value="CBU_0585/lpg0581-like"/>
</dbReference>
<sequence>MSSQDIDKAYISPYDKFFYQFDKDHQKSYSQSVEIKKHERIAKLRDNADAERTEGEIWQDF</sequence>
<evidence type="ECO:0000313" key="1">
    <source>
        <dbReference type="EMBL" id="STX29816.1"/>
    </source>
</evidence>
<dbReference type="OrthoDB" id="5639082at2"/>
<dbReference type="Proteomes" id="UP000254968">
    <property type="component" value="Unassembled WGS sequence"/>
</dbReference>
<reference evidence="1 2" key="1">
    <citation type="submission" date="2018-06" db="EMBL/GenBank/DDBJ databases">
        <authorList>
            <consortium name="Pathogen Informatics"/>
            <person name="Doyle S."/>
        </authorList>
    </citation>
    <scope>NUCLEOTIDE SEQUENCE [LARGE SCALE GENOMIC DNA]</scope>
    <source>
        <strain evidence="1 2">NCTC13315</strain>
    </source>
</reference>
<accession>A0A378I538</accession>
<dbReference type="NCBIfam" id="NF041950">
    <property type="entry name" value="CBU_0585_fam"/>
    <property type="match status" value="1"/>
</dbReference>
<keyword evidence="2" id="KW-1185">Reference proteome</keyword>
<organism evidence="1 2">
    <name type="scientific">Legionella beliardensis</name>
    <dbReference type="NCBI Taxonomy" id="91822"/>
    <lineage>
        <taxon>Bacteria</taxon>
        <taxon>Pseudomonadati</taxon>
        <taxon>Pseudomonadota</taxon>
        <taxon>Gammaproteobacteria</taxon>
        <taxon>Legionellales</taxon>
        <taxon>Legionellaceae</taxon>
        <taxon>Legionella</taxon>
    </lineage>
</organism>